<dbReference type="PANTHER" id="PTHR38011:SF7">
    <property type="entry name" value="2,5-DIAMINO-6-RIBOSYLAMINO-4(3H)-PYRIMIDINONE 5'-PHOSPHATE REDUCTASE"/>
    <property type="match status" value="1"/>
</dbReference>
<dbReference type="OrthoDB" id="10178at2157"/>
<dbReference type="AlphaFoldDB" id="C9RHM0"/>
<dbReference type="Proteomes" id="UP000002063">
    <property type="component" value="Chromosome"/>
</dbReference>
<comment type="similarity">
    <text evidence="2">Belongs to the HTP reductase family.</text>
</comment>
<evidence type="ECO:0000256" key="8">
    <source>
        <dbReference type="ARBA" id="ARBA00049020"/>
    </source>
</evidence>
<dbReference type="InterPro" id="IPR024072">
    <property type="entry name" value="DHFR-like_dom_sf"/>
</dbReference>
<evidence type="ECO:0000256" key="9">
    <source>
        <dbReference type="NCBIfam" id="TIGR01508"/>
    </source>
</evidence>
<evidence type="ECO:0000256" key="2">
    <source>
        <dbReference type="ARBA" id="ARBA00009723"/>
    </source>
</evidence>
<evidence type="ECO:0000313" key="12">
    <source>
        <dbReference type="Proteomes" id="UP000002063"/>
    </source>
</evidence>
<dbReference type="UniPathway" id="UPA00275"/>
<keyword evidence="6 11" id="KW-0560">Oxidoreductase</keyword>
<proteinExistence type="inferred from homology"/>
<dbReference type="EMBL" id="CP001787">
    <property type="protein sequence ID" value="ACX73072.1"/>
    <property type="molecule type" value="Genomic_DNA"/>
</dbReference>
<evidence type="ECO:0000256" key="1">
    <source>
        <dbReference type="ARBA" id="ARBA00005104"/>
    </source>
</evidence>
<dbReference type="InterPro" id="IPR050765">
    <property type="entry name" value="Riboflavin_Biosynth_HTPR"/>
</dbReference>
<evidence type="ECO:0000256" key="7">
    <source>
        <dbReference type="ARBA" id="ARBA00047550"/>
    </source>
</evidence>
<dbReference type="InterPro" id="IPR011549">
    <property type="entry name" value="RibD_C"/>
</dbReference>
<dbReference type="STRING" id="579137.Metvu_1215"/>
<dbReference type="HOGENOM" id="CLU_036590_4_1_2"/>
<keyword evidence="5" id="KW-0521">NADP</keyword>
<accession>C9RHM0</accession>
<dbReference type="Gene3D" id="3.40.430.10">
    <property type="entry name" value="Dihydrofolate Reductase, subunit A"/>
    <property type="match status" value="1"/>
</dbReference>
<comment type="pathway">
    <text evidence="1">Cofactor biosynthesis; riboflavin biosynthesis.</text>
</comment>
<protein>
    <recommendedName>
        <fullName evidence="9">2,5-diamino-6-(ribosylamino)-4(3H)-pyrimidinone 5'-phosphate reductase</fullName>
        <ecNumber evidence="9">1.1.1.302</ecNumber>
    </recommendedName>
</protein>
<dbReference type="GeneID" id="8513555"/>
<reference evidence="11" key="1">
    <citation type="submission" date="2009-10" db="EMBL/GenBank/DDBJ databases">
        <title>Complete sequence of chromosome of Methanocaldococcus vulcanius M7.</title>
        <authorList>
            <consortium name="US DOE Joint Genome Institute"/>
            <person name="Lucas S."/>
            <person name="Copeland A."/>
            <person name="Lapidus A."/>
            <person name="Glavina del Rio T."/>
            <person name="Dalin E."/>
            <person name="Tice H."/>
            <person name="Bruce D."/>
            <person name="Goodwin L."/>
            <person name="Pitluck S."/>
            <person name="Lcollab F.I."/>
            <person name="Brettin T."/>
            <person name="Detter J.C."/>
            <person name="Han C."/>
            <person name="Tapia R."/>
            <person name="Kuske C.R."/>
            <person name="Schmutz J."/>
            <person name="Larimer F."/>
            <person name="Land M."/>
            <person name="Hauser L."/>
            <person name="Kyrpides N."/>
            <person name="Ovchinikova G."/>
            <person name="Sieprawska-Lupa M."/>
            <person name="Whitman W.B."/>
            <person name="Woyke T."/>
        </authorList>
    </citation>
    <scope>NUCLEOTIDE SEQUENCE [LARGE SCALE GENOMIC DNA]</scope>
    <source>
        <strain evidence="11">M7</strain>
    </source>
</reference>
<dbReference type="InterPro" id="IPR006401">
    <property type="entry name" value="Rib_reduct_arc"/>
</dbReference>
<evidence type="ECO:0000256" key="4">
    <source>
        <dbReference type="ARBA" id="ARBA00022619"/>
    </source>
</evidence>
<sequence length="219" mass="24480">MKPYVISNVGITLDGKLATVNNDSRISCEEDLIRVHKIRAKVDGIMVGIGTVLKDDPRLTVHKIKSDRNPVRIVVDSKLRVPLNARVLNSDAKTIIATTEDLDEEKQKKIKILKERGIDIVMCGEEKVDLRKLMNVLYKKGIKTILLEGGGTLNWGMFKEGLVDEVSVYIAPKIFGGKNAPTYVDGEGFKSEEESVKLELKNFYRLGEGIVLEFKVIKP</sequence>
<dbReference type="NCBIfam" id="TIGR00227">
    <property type="entry name" value="ribD_Cterm"/>
    <property type="match status" value="1"/>
</dbReference>
<evidence type="ECO:0000256" key="6">
    <source>
        <dbReference type="ARBA" id="ARBA00023002"/>
    </source>
</evidence>
<dbReference type="Pfam" id="PF01872">
    <property type="entry name" value="RibD_C"/>
    <property type="match status" value="1"/>
</dbReference>
<dbReference type="GO" id="GO:0008703">
    <property type="term" value="F:5-amino-6-(5-phosphoribosylamino)uracil reductase activity"/>
    <property type="evidence" value="ECO:0007669"/>
    <property type="project" value="InterPro"/>
</dbReference>
<evidence type="ECO:0000256" key="5">
    <source>
        <dbReference type="ARBA" id="ARBA00022857"/>
    </source>
</evidence>
<gene>
    <name evidence="11" type="ordered locus">Metvu_1215</name>
</gene>
<keyword evidence="12" id="KW-1185">Reference proteome</keyword>
<evidence type="ECO:0000259" key="10">
    <source>
        <dbReference type="Pfam" id="PF01872"/>
    </source>
</evidence>
<organism evidence="11 12">
    <name type="scientific">Methanocaldococcus vulcanius (strain ATCC 700851 / DSM 12094 / M7)</name>
    <name type="common">Methanococcus vulcanius</name>
    <dbReference type="NCBI Taxonomy" id="579137"/>
    <lineage>
        <taxon>Archaea</taxon>
        <taxon>Methanobacteriati</taxon>
        <taxon>Methanobacteriota</taxon>
        <taxon>Methanomada group</taxon>
        <taxon>Methanococci</taxon>
        <taxon>Methanococcales</taxon>
        <taxon>Methanocaldococcaceae</taxon>
        <taxon>Methanocaldococcus</taxon>
    </lineage>
</organism>
<comment type="catalytic activity">
    <reaction evidence="7">
        <text>2,5-diamino-6-(1-D-ribitylamino)pyrimidin-4(3H)-one 5'-phosphate + NAD(+) = 2,5-diamino-6-(1-D-ribosylamino)pyrimidin-4(3H)-one 5'-phosphate + NADH + H(+)</text>
        <dbReference type="Rhea" id="RHEA:27274"/>
        <dbReference type="ChEBI" id="CHEBI:15378"/>
        <dbReference type="ChEBI" id="CHEBI:57540"/>
        <dbReference type="ChEBI" id="CHEBI:57945"/>
        <dbReference type="ChEBI" id="CHEBI:58890"/>
        <dbReference type="ChEBI" id="CHEBI:59545"/>
        <dbReference type="EC" id="1.1.1.302"/>
    </reaction>
</comment>
<dbReference type="RefSeq" id="WP_015733292.1">
    <property type="nucleotide sequence ID" value="NC_013407.1"/>
</dbReference>
<comment type="subunit">
    <text evidence="3">Homodimer.</text>
</comment>
<evidence type="ECO:0000256" key="3">
    <source>
        <dbReference type="ARBA" id="ARBA00011738"/>
    </source>
</evidence>
<dbReference type="eggNOG" id="arCOG01484">
    <property type="taxonomic scope" value="Archaea"/>
</dbReference>
<keyword evidence="4" id="KW-0686">Riboflavin biosynthesis</keyword>
<evidence type="ECO:0000313" key="11">
    <source>
        <dbReference type="EMBL" id="ACX73072.1"/>
    </source>
</evidence>
<dbReference type="SUPFAM" id="SSF53597">
    <property type="entry name" value="Dihydrofolate reductase-like"/>
    <property type="match status" value="1"/>
</dbReference>
<dbReference type="KEGG" id="mvu:Metvu_1215"/>
<dbReference type="GO" id="GO:0050661">
    <property type="term" value="F:NADP binding"/>
    <property type="evidence" value="ECO:0007669"/>
    <property type="project" value="InterPro"/>
</dbReference>
<dbReference type="NCBIfam" id="TIGR01508">
    <property type="entry name" value="rib_reduct_arch"/>
    <property type="match status" value="1"/>
</dbReference>
<comment type="catalytic activity">
    <reaction evidence="8">
        <text>2,5-diamino-6-(1-D-ribitylamino)pyrimidin-4(3H)-one 5'-phosphate + NADP(+) = 2,5-diamino-6-(1-D-ribosylamino)pyrimidin-4(3H)-one 5'-phosphate + NADPH + H(+)</text>
        <dbReference type="Rhea" id="RHEA:27278"/>
        <dbReference type="ChEBI" id="CHEBI:15378"/>
        <dbReference type="ChEBI" id="CHEBI:57783"/>
        <dbReference type="ChEBI" id="CHEBI:58349"/>
        <dbReference type="ChEBI" id="CHEBI:58890"/>
        <dbReference type="ChEBI" id="CHEBI:59545"/>
        <dbReference type="EC" id="1.1.1.302"/>
    </reaction>
</comment>
<dbReference type="GO" id="GO:0009231">
    <property type="term" value="P:riboflavin biosynthetic process"/>
    <property type="evidence" value="ECO:0007669"/>
    <property type="project" value="UniProtKB-UniPathway"/>
</dbReference>
<dbReference type="EC" id="1.1.1.302" evidence="9"/>
<name>C9RHM0_METVM</name>
<dbReference type="InterPro" id="IPR002734">
    <property type="entry name" value="RibDG_C"/>
</dbReference>
<dbReference type="PANTHER" id="PTHR38011">
    <property type="entry name" value="DIHYDROFOLATE REDUCTASE FAMILY PROTEIN (AFU_ORTHOLOGUE AFUA_8G06820)"/>
    <property type="match status" value="1"/>
</dbReference>
<feature type="domain" description="Bacterial bifunctional deaminase-reductase C-terminal" evidence="10">
    <location>
        <begin position="3"/>
        <end position="212"/>
    </location>
</feature>